<name>A0ABM7TRH3_9BURK</name>
<feature type="compositionally biased region" description="Polar residues" evidence="1">
    <location>
        <begin position="16"/>
        <end position="27"/>
    </location>
</feature>
<evidence type="ECO:0000256" key="1">
    <source>
        <dbReference type="SAM" id="MobiDB-lite"/>
    </source>
</evidence>
<dbReference type="EMBL" id="AP024956">
    <property type="protein sequence ID" value="BCZ81736.1"/>
    <property type="molecule type" value="Genomic_DNA"/>
</dbReference>
<organism evidence="2 3">
    <name type="scientific">Paraburkholderia terrae</name>
    <dbReference type="NCBI Taxonomy" id="311230"/>
    <lineage>
        <taxon>Bacteria</taxon>
        <taxon>Pseudomonadati</taxon>
        <taxon>Pseudomonadota</taxon>
        <taxon>Betaproteobacteria</taxon>
        <taxon>Burkholderiales</taxon>
        <taxon>Burkholderiaceae</taxon>
        <taxon>Paraburkholderia</taxon>
    </lineage>
</organism>
<keyword evidence="3" id="KW-1185">Reference proteome</keyword>
<reference evidence="2 3" key="1">
    <citation type="journal article" date="2022" name="Front. Microbiol.">
        <title>Identification and characterization of a novel class of self-sufficient cytochrome P450 hydroxylase involved in cyclohexanecarboxylate degradation in Paraburkholderia terrae strain KU-64.</title>
        <authorList>
            <person name="Yamamoto T."/>
            <person name="Hasegawa Y."/>
            <person name="Iwaki H."/>
        </authorList>
    </citation>
    <scope>NUCLEOTIDE SEQUENCE [LARGE SCALE GENOMIC DNA]</scope>
    <source>
        <strain evidence="2 3">KU-64</strain>
    </source>
</reference>
<feature type="region of interest" description="Disordered" evidence="1">
    <location>
        <begin position="1"/>
        <end position="27"/>
    </location>
</feature>
<evidence type="ECO:0000313" key="3">
    <source>
        <dbReference type="Proteomes" id="UP001319874"/>
    </source>
</evidence>
<proteinExistence type="predicted"/>
<accession>A0ABM7TRH3</accession>
<sequence>MQTGDIQGRHMAVTFKSGNGTQHQTPESPLTLAEYLELSLDMGGSLIMMRPRVDACANACRKSGWPGGGLRSYGTIEEALADEILR</sequence>
<dbReference type="Proteomes" id="UP001319874">
    <property type="component" value="Chromosome 2"/>
</dbReference>
<protein>
    <submittedName>
        <fullName evidence="2">Uncharacterized protein</fullName>
    </submittedName>
</protein>
<gene>
    <name evidence="2" type="ORF">PTKU64_54110</name>
</gene>
<evidence type="ECO:0000313" key="2">
    <source>
        <dbReference type="EMBL" id="BCZ81736.1"/>
    </source>
</evidence>